<comment type="caution">
    <text evidence="7">The sequence shown here is derived from an EMBL/GenBank/DDBJ whole genome shotgun (WGS) entry which is preliminary data.</text>
</comment>
<dbReference type="EC" id="3.1.1.85" evidence="5"/>
<dbReference type="HAMAP" id="MF_01260">
    <property type="entry name" value="Carboxylester"/>
    <property type="match status" value="1"/>
</dbReference>
<dbReference type="Gene3D" id="3.40.50.1820">
    <property type="entry name" value="alpha/beta hydrolase"/>
    <property type="match status" value="1"/>
</dbReference>
<feature type="domain" description="AB hydrolase-1" evidence="6">
    <location>
        <begin position="4"/>
        <end position="233"/>
    </location>
</feature>
<dbReference type="NCBIfam" id="TIGR01738">
    <property type="entry name" value="bioH"/>
    <property type="match status" value="1"/>
</dbReference>
<feature type="active site" evidence="5">
    <location>
        <position position="198"/>
    </location>
</feature>
<feature type="active site" evidence="5">
    <location>
        <position position="226"/>
    </location>
</feature>
<feature type="binding site" evidence="5">
    <location>
        <position position="226"/>
    </location>
    <ligand>
        <name>substrate</name>
    </ligand>
</feature>
<feature type="binding site" evidence="5">
    <location>
        <begin position="70"/>
        <end position="71"/>
    </location>
    <ligand>
        <name>substrate</name>
    </ligand>
</feature>
<dbReference type="InterPro" id="IPR010076">
    <property type="entry name" value="BioH"/>
</dbReference>
<dbReference type="PANTHER" id="PTHR43194:SF5">
    <property type="entry name" value="PIMELOYL-[ACYL-CARRIER PROTEIN] METHYL ESTER ESTERASE"/>
    <property type="match status" value="1"/>
</dbReference>
<keyword evidence="2 5" id="KW-0963">Cytoplasm</keyword>
<organism evidence="7 8">
    <name type="scientific">Thauera sedimentorum</name>
    <dbReference type="NCBI Taxonomy" id="2767595"/>
    <lineage>
        <taxon>Bacteria</taxon>
        <taxon>Pseudomonadati</taxon>
        <taxon>Pseudomonadota</taxon>
        <taxon>Betaproteobacteria</taxon>
        <taxon>Rhodocyclales</taxon>
        <taxon>Zoogloeaceae</taxon>
        <taxon>Thauera</taxon>
    </lineage>
</organism>
<comment type="catalytic activity">
    <reaction evidence="5">
        <text>6-carboxyhexanoyl-[ACP] methyl ester + H2O = 6-carboxyhexanoyl-[ACP] + methanol + H(+)</text>
        <dbReference type="Rhea" id="RHEA:42700"/>
        <dbReference type="Rhea" id="RHEA-COMP:9955"/>
        <dbReference type="Rhea" id="RHEA-COMP:10186"/>
        <dbReference type="ChEBI" id="CHEBI:15377"/>
        <dbReference type="ChEBI" id="CHEBI:15378"/>
        <dbReference type="ChEBI" id="CHEBI:17790"/>
        <dbReference type="ChEBI" id="CHEBI:78846"/>
        <dbReference type="ChEBI" id="CHEBI:82735"/>
        <dbReference type="EC" id="3.1.1.85"/>
    </reaction>
</comment>
<accession>A0ABR9B8H4</accession>
<evidence type="ECO:0000256" key="3">
    <source>
        <dbReference type="ARBA" id="ARBA00022756"/>
    </source>
</evidence>
<name>A0ABR9B8H4_9RHOO</name>
<keyword evidence="1 5" id="KW-0719">Serine esterase</keyword>
<proteinExistence type="inferred from homology"/>
<evidence type="ECO:0000256" key="5">
    <source>
        <dbReference type="HAMAP-Rule" id="MF_01260"/>
    </source>
</evidence>
<evidence type="ECO:0000259" key="6">
    <source>
        <dbReference type="Pfam" id="PF00561"/>
    </source>
</evidence>
<dbReference type="InterPro" id="IPR029058">
    <property type="entry name" value="AB_hydrolase_fold"/>
</dbReference>
<comment type="subunit">
    <text evidence="5">Monomer.</text>
</comment>
<keyword evidence="4 5" id="KW-0378">Hydrolase</keyword>
<dbReference type="InterPro" id="IPR000073">
    <property type="entry name" value="AB_hydrolase_1"/>
</dbReference>
<comment type="function">
    <text evidence="5">The physiological role of BioH is to remove the methyl group introduced by BioC when the pimeloyl moiety is complete. It allows to synthesize pimeloyl-ACP via the fatty acid synthetic pathway through the hydrolysis of the ester bonds of pimeloyl-ACP esters.</text>
</comment>
<dbReference type="SUPFAM" id="SSF53474">
    <property type="entry name" value="alpha/beta-Hydrolases"/>
    <property type="match status" value="1"/>
</dbReference>
<dbReference type="InterPro" id="IPR050228">
    <property type="entry name" value="Carboxylesterase_BioH"/>
</dbReference>
<evidence type="ECO:0000256" key="2">
    <source>
        <dbReference type="ARBA" id="ARBA00022490"/>
    </source>
</evidence>
<evidence type="ECO:0000313" key="7">
    <source>
        <dbReference type="EMBL" id="MBD8502542.1"/>
    </source>
</evidence>
<dbReference type="Proteomes" id="UP000603602">
    <property type="component" value="Unassembled WGS sequence"/>
</dbReference>
<keyword evidence="8" id="KW-1185">Reference proteome</keyword>
<sequence>MSRPLVLLHGWGLSARVWTPLRAGLGGLDIHTPDLPGHGAAPAADNATLADWSDRLAANLPDGAVVCGWSLGGLIALDLAARHPAKVSRLVLIGSTPRFVAGTDWAHGLAADTVDAFRREFATAPAAVLRRFVALQALGDARRRELTRTLDGALTATDPTPMQADALADGLALLADTDLRAAIADVRQPALLIHGERDALIPVAAGRWLAATLPEARLEVLADTGHAPFLSHPTECAALLERFVRA</sequence>
<evidence type="ECO:0000256" key="4">
    <source>
        <dbReference type="ARBA" id="ARBA00022801"/>
    </source>
</evidence>
<feature type="active site" description="Nucleophile" evidence="5">
    <location>
        <position position="70"/>
    </location>
</feature>
<comment type="pathway">
    <text evidence="5">Cofactor biosynthesis; biotin biosynthesis.</text>
</comment>
<dbReference type="GO" id="GO:0090499">
    <property type="term" value="F:pimelyl-[acyl-carrier protein] methyl ester esterase activity"/>
    <property type="evidence" value="ECO:0007669"/>
    <property type="project" value="UniProtKB-EC"/>
</dbReference>
<comment type="subcellular location">
    <subcellularLocation>
        <location evidence="5">Cytoplasm</location>
    </subcellularLocation>
</comment>
<comment type="similarity">
    <text evidence="5">Belongs to the AB hydrolase superfamily. Carboxylesterase BioH family.</text>
</comment>
<evidence type="ECO:0000313" key="8">
    <source>
        <dbReference type="Proteomes" id="UP000603602"/>
    </source>
</evidence>
<dbReference type="PANTHER" id="PTHR43194">
    <property type="entry name" value="HYDROLASE ALPHA/BETA FOLD FAMILY"/>
    <property type="match status" value="1"/>
</dbReference>
<protein>
    <recommendedName>
        <fullName evidence="5">Pimeloyl-[acyl-carrier protein] methyl ester esterase</fullName>
        <ecNumber evidence="5">3.1.1.85</ecNumber>
    </recommendedName>
    <alternativeName>
        <fullName evidence="5">Biotin synthesis protein BioH</fullName>
    </alternativeName>
    <alternativeName>
        <fullName evidence="5">Carboxylesterase BioH</fullName>
    </alternativeName>
</protein>
<dbReference type="Pfam" id="PF00561">
    <property type="entry name" value="Abhydrolase_1"/>
    <property type="match status" value="1"/>
</dbReference>
<feature type="binding site" evidence="5">
    <location>
        <position position="11"/>
    </location>
    <ligand>
        <name>substrate</name>
    </ligand>
</feature>
<keyword evidence="3 5" id="KW-0093">Biotin biosynthesis</keyword>
<reference evidence="8" key="1">
    <citation type="submission" date="2023-07" db="EMBL/GenBank/DDBJ databases">
        <title>Thauera sp. CAU 1555 isolated from sand of Yaerae Beach.</title>
        <authorList>
            <person name="Kim W."/>
        </authorList>
    </citation>
    <scope>NUCLEOTIDE SEQUENCE [LARGE SCALE GENOMIC DNA]</scope>
    <source>
        <strain evidence="8">CAU 1555</strain>
    </source>
</reference>
<evidence type="ECO:0000256" key="1">
    <source>
        <dbReference type="ARBA" id="ARBA00022487"/>
    </source>
</evidence>
<gene>
    <name evidence="5 7" type="primary">bioH</name>
    <name evidence="7" type="ORF">IFO67_06560</name>
</gene>
<dbReference type="RefSeq" id="WP_187717318.1">
    <property type="nucleotide sequence ID" value="NZ_JACTAH010000001.1"/>
</dbReference>
<feature type="binding site" evidence="5">
    <location>
        <begin position="132"/>
        <end position="136"/>
    </location>
    <ligand>
        <name>substrate</name>
    </ligand>
</feature>
<dbReference type="EMBL" id="JACYTO010000001">
    <property type="protein sequence ID" value="MBD8502542.1"/>
    <property type="molecule type" value="Genomic_DNA"/>
</dbReference>